<keyword evidence="5" id="KW-1185">Reference proteome</keyword>
<dbReference type="InterPro" id="IPR012373">
    <property type="entry name" value="Ferrdict_sens_TM"/>
</dbReference>
<comment type="caution">
    <text evidence="4">The sequence shown here is derived from an EMBL/GenBank/DDBJ whole genome shotgun (WGS) entry which is preliminary data.</text>
</comment>
<accession>A0ABN1GFE5</accession>
<keyword evidence="1" id="KW-0812">Transmembrane</keyword>
<evidence type="ECO:0000259" key="2">
    <source>
        <dbReference type="Pfam" id="PF04773"/>
    </source>
</evidence>
<sequence length="317" mass="34496">MVNIKDDKAQTSRSEALAWFVTINSGNATDAERNAHAVWLTANPENAAEYNALGSIWSDLDAIADPRQKKIIELPVPQKTTSRRAFLWASGALAASVAATIIIQPDFLTSDYATTTGEMRSITLADGSHVDLDAYTAIAVDYSANTRLIRLLHGRAFFDVAKDSSRPFTVQAAGGSVTALGTRFVVHQWADEVTVSVEESAVSIIAPDQTTRVVQASQATSFNADGFGSLDSVDANIEAAWKRGKLIFEDRPLRQVLADINRYRPGTIRATNAKLLDMRVSGIFDIQNPDGVLDVIRNTLPVRVTELTRYLVFLSPA</sequence>
<name>A0ABN1GFE5_9HYPH</name>
<dbReference type="InterPro" id="IPR006860">
    <property type="entry name" value="FecR"/>
</dbReference>
<dbReference type="RefSeq" id="WP_343806593.1">
    <property type="nucleotide sequence ID" value="NZ_BAAADE010000007.1"/>
</dbReference>
<keyword evidence="1" id="KW-1133">Transmembrane helix</keyword>
<dbReference type="Proteomes" id="UP001424441">
    <property type="component" value="Unassembled WGS sequence"/>
</dbReference>
<dbReference type="Gene3D" id="2.60.120.1440">
    <property type="match status" value="1"/>
</dbReference>
<evidence type="ECO:0000256" key="1">
    <source>
        <dbReference type="SAM" id="Phobius"/>
    </source>
</evidence>
<dbReference type="EMBL" id="BAAADE010000007">
    <property type="protein sequence ID" value="GAA0610419.1"/>
    <property type="molecule type" value="Genomic_DNA"/>
</dbReference>
<dbReference type="Pfam" id="PF16220">
    <property type="entry name" value="DUF4880"/>
    <property type="match status" value="1"/>
</dbReference>
<evidence type="ECO:0000313" key="4">
    <source>
        <dbReference type="EMBL" id="GAA0610419.1"/>
    </source>
</evidence>
<protein>
    <submittedName>
        <fullName evidence="4">FecR domain-containing protein</fullName>
    </submittedName>
</protein>
<dbReference type="PIRSF" id="PIRSF018266">
    <property type="entry name" value="FecR"/>
    <property type="match status" value="1"/>
</dbReference>
<proteinExistence type="predicted"/>
<dbReference type="PANTHER" id="PTHR30273:SF2">
    <property type="entry name" value="PROTEIN FECR"/>
    <property type="match status" value="1"/>
</dbReference>
<dbReference type="Pfam" id="PF04773">
    <property type="entry name" value="FecR"/>
    <property type="match status" value="1"/>
</dbReference>
<evidence type="ECO:0000313" key="5">
    <source>
        <dbReference type="Proteomes" id="UP001424441"/>
    </source>
</evidence>
<dbReference type="Gene3D" id="3.55.50.30">
    <property type="match status" value="1"/>
</dbReference>
<gene>
    <name evidence="4" type="ORF">GCM10008943_27500</name>
</gene>
<dbReference type="InterPro" id="IPR032623">
    <property type="entry name" value="FecR_N"/>
</dbReference>
<evidence type="ECO:0000259" key="3">
    <source>
        <dbReference type="Pfam" id="PF16220"/>
    </source>
</evidence>
<organism evidence="4 5">
    <name type="scientific">Paenochrobactrum glaciei</name>
    <dbReference type="NCBI Taxonomy" id="486407"/>
    <lineage>
        <taxon>Bacteria</taxon>
        <taxon>Pseudomonadati</taxon>
        <taxon>Pseudomonadota</taxon>
        <taxon>Alphaproteobacteria</taxon>
        <taxon>Hyphomicrobiales</taxon>
        <taxon>Brucellaceae</taxon>
        <taxon>Paenochrobactrum</taxon>
    </lineage>
</organism>
<feature type="transmembrane region" description="Helical" evidence="1">
    <location>
        <begin position="85"/>
        <end position="103"/>
    </location>
</feature>
<feature type="domain" description="FecR protein" evidence="2">
    <location>
        <begin position="111"/>
        <end position="202"/>
    </location>
</feature>
<keyword evidence="1" id="KW-0472">Membrane</keyword>
<reference evidence="4 5" key="1">
    <citation type="journal article" date="2019" name="Int. J. Syst. Evol. Microbiol.">
        <title>The Global Catalogue of Microorganisms (GCM) 10K type strain sequencing project: providing services to taxonomists for standard genome sequencing and annotation.</title>
        <authorList>
            <consortium name="The Broad Institute Genomics Platform"/>
            <consortium name="The Broad Institute Genome Sequencing Center for Infectious Disease"/>
            <person name="Wu L."/>
            <person name="Ma J."/>
        </authorList>
    </citation>
    <scope>NUCLEOTIDE SEQUENCE [LARGE SCALE GENOMIC DNA]</scope>
    <source>
        <strain evidence="4 5">JCM 15115</strain>
    </source>
</reference>
<feature type="domain" description="FecR N-terminal" evidence="3">
    <location>
        <begin position="15"/>
        <end position="52"/>
    </location>
</feature>
<dbReference type="PANTHER" id="PTHR30273">
    <property type="entry name" value="PERIPLASMIC SIGNAL SENSOR AND SIGMA FACTOR ACTIVATOR FECR-RELATED"/>
    <property type="match status" value="1"/>
</dbReference>